<reference evidence="1 2" key="1">
    <citation type="submission" date="2014-11" db="EMBL/GenBank/DDBJ databases">
        <authorList>
            <person name="Aslett M.A."/>
            <person name="De Silva N."/>
        </authorList>
    </citation>
    <scope>NUCLEOTIDE SEQUENCE [LARGE SCALE GENOMIC DNA]</scope>
    <source>
        <strain evidence="1 2">ATCC9714</strain>
    </source>
</reference>
<evidence type="ECO:0000313" key="1">
    <source>
        <dbReference type="EMBL" id="CEJ73182.1"/>
    </source>
</evidence>
<sequence>MDNIDKKISLIDKYSYDIKTNFTFHIKGSIPSKKIDNALNSFAQGMDRKSIIGFYDTTLRGNGKEGFIFTDDKIYYKEVLEKGKKIWYEDIESVEVKNTHKKKDCDRELEIKMKDKSIIKFTSCHLNKTPLCEFLNEIIKMESECKTKIEYSKKYKDNGAISAGNSIGNYGTVNKIFDEERFNASKGHGFAAERANHLYDKLTGKDAKILGDSNIKNGADRLVNGIEIQSKYCKTGSDCISECFENGKMRYTIENGTKPMQIEVPSDKYQDAIRSMENRIKNGQVPGVTDPSEAKNIVRKGNFTYAQARNIAKAGTIESLTYDSVNGVIIASSSFGVSSIITFANSIWNGENFDTAIKNATYSGIKVGGTAFITSVLSSQLSKAGLNSALVGSSETIVRIMGPKASAVLVNAFRSGSNIYGAAAMKSAAKLLRGNIITGGVTVIVLSSFDIINIFSGRISGKQLFKNITSTITTVGGGTAGWMGGAAIGSAIFPGVGTVVGGLIGSLGAGAMSGKVTSSILNEFVEDDADEMVKIIEGKFSDLAIDYLLTKKEAEKSVDSLKEILDGKMLKDMYASSDRLKFAQDLLLPIIEKEVSKREIIKEPTYLQMQEGLKEVLEEIYDVENI</sequence>
<protein>
    <recommendedName>
        <fullName evidence="3">Inner membrane protein yeeR</fullName>
    </recommendedName>
</protein>
<evidence type="ECO:0008006" key="3">
    <source>
        <dbReference type="Google" id="ProtNLM"/>
    </source>
</evidence>
<organism evidence="1 2">
    <name type="scientific">Paraclostridium sordellii</name>
    <name type="common">Clostridium sordellii</name>
    <dbReference type="NCBI Taxonomy" id="1505"/>
    <lineage>
        <taxon>Bacteria</taxon>
        <taxon>Bacillati</taxon>
        <taxon>Bacillota</taxon>
        <taxon>Clostridia</taxon>
        <taxon>Peptostreptococcales</taxon>
        <taxon>Peptostreptococcaceae</taxon>
        <taxon>Paraclostridium</taxon>
    </lineage>
</organism>
<dbReference type="Proteomes" id="UP000032811">
    <property type="component" value="Chromosome 1"/>
</dbReference>
<evidence type="ECO:0000313" key="2">
    <source>
        <dbReference type="Proteomes" id="UP000032811"/>
    </source>
</evidence>
<gene>
    <name evidence="1" type="ORF">ATCC9714_10701</name>
</gene>
<keyword evidence="2" id="KW-1185">Reference proteome</keyword>
<dbReference type="EMBL" id="LN679998">
    <property type="protein sequence ID" value="CEJ73182.1"/>
    <property type="molecule type" value="Genomic_DNA"/>
</dbReference>
<dbReference type="RefSeq" id="WP_057544670.1">
    <property type="nucleotide sequence ID" value="NZ_CDNJ01000003.1"/>
</dbReference>
<accession>A0ABM9RMD2</accession>
<dbReference type="GeneID" id="97536934"/>
<proteinExistence type="predicted"/>
<name>A0ABM9RMD2_PARSO</name>